<dbReference type="EMBL" id="CP007130">
    <property type="protein sequence ID" value="AHG93299.1"/>
    <property type="molecule type" value="Genomic_DNA"/>
</dbReference>
<reference evidence="1 2" key="1">
    <citation type="journal article" date="2014" name="Genome Announc.">
        <title>Genome Sequence and Methylome of Soil Bacterium Gemmatirosa kalamazoonensis KBS708T, a Member of the Rarely Cultivated Gemmatimonadetes Phylum.</title>
        <authorList>
            <person name="Debruyn J.M."/>
            <person name="Radosevich M."/>
            <person name="Wommack K.E."/>
            <person name="Polson S.W."/>
            <person name="Hauser L.J."/>
            <person name="Fawaz M.N."/>
            <person name="Korlach J."/>
            <person name="Tsai Y.C."/>
        </authorList>
    </citation>
    <scope>NUCLEOTIDE SEQUENCE [LARGE SCALE GENOMIC DNA]</scope>
    <source>
        <strain evidence="1 2">KBS708</strain>
        <plasmid evidence="2">Plasmid 2</plasmid>
    </source>
</reference>
<evidence type="ECO:0000313" key="1">
    <source>
        <dbReference type="EMBL" id="AHG93299.1"/>
    </source>
</evidence>
<organism evidence="1 2">
    <name type="scientific">Gemmatirosa kalamazoonensis</name>
    <dbReference type="NCBI Taxonomy" id="861299"/>
    <lineage>
        <taxon>Bacteria</taxon>
        <taxon>Pseudomonadati</taxon>
        <taxon>Gemmatimonadota</taxon>
        <taxon>Gemmatimonadia</taxon>
        <taxon>Gemmatimonadales</taxon>
        <taxon>Gemmatimonadaceae</taxon>
        <taxon>Gemmatirosa</taxon>
    </lineage>
</organism>
<gene>
    <name evidence="1" type="ORF">J421_5764</name>
</gene>
<dbReference type="HOGENOM" id="CLU_2478907_0_0_0"/>
<name>W0RQP5_9BACT</name>
<sequence length="87" mass="9303">MWHTPLIGPDFTATHAEHGEIIDALRVGSARRPEGGVQANWESSASRLAPVIDEIDASMRPSVGPIAVSRAGEARRSFITRDAGRIG</sequence>
<keyword evidence="2" id="KW-1185">Reference proteome</keyword>
<proteinExistence type="predicted"/>
<dbReference type="AlphaFoldDB" id="W0RQP5"/>
<evidence type="ECO:0000313" key="2">
    <source>
        <dbReference type="Proteomes" id="UP000019151"/>
    </source>
</evidence>
<geneLocation type="plasmid" evidence="1 2">
    <name>2</name>
</geneLocation>
<keyword evidence="1" id="KW-0614">Plasmid</keyword>
<dbReference type="Proteomes" id="UP000019151">
    <property type="component" value="Plasmid 2"/>
</dbReference>
<dbReference type="KEGG" id="gba:J421_5764"/>
<accession>W0RQP5</accession>
<protein>
    <submittedName>
        <fullName evidence="1">Uncharacterized protein</fullName>
    </submittedName>
</protein>
<dbReference type="InParanoid" id="W0RQP5"/>